<dbReference type="PANTHER" id="PTHR11941">
    <property type="entry name" value="ENOYL-COA HYDRATASE-RELATED"/>
    <property type="match status" value="1"/>
</dbReference>
<protein>
    <submittedName>
        <fullName evidence="1">Enoyl-CoA hydratase/carnithine racemase</fullName>
    </submittedName>
</protein>
<dbReference type="AlphaFoldDB" id="A0A4V6NDF8"/>
<dbReference type="SUPFAM" id="SSF52096">
    <property type="entry name" value="ClpP/crotonase"/>
    <property type="match status" value="1"/>
</dbReference>
<comment type="caution">
    <text evidence="1">The sequence shown here is derived from an EMBL/GenBank/DDBJ whole genome shotgun (WGS) entry which is preliminary data.</text>
</comment>
<evidence type="ECO:0000313" key="1">
    <source>
        <dbReference type="EMBL" id="TCK22586.1"/>
    </source>
</evidence>
<sequence length="246" mass="26190">MNSPRVQDDGTVRRITLDRPENANALRADDVDALAEAVRGIGPDTRAVVITGSGDRSFCAGMHLDTFREMEPSGGRAFIGRVAAMLDAVRRCPVATVARLNGTCVGIAFELALACDVRVAHPGVRVGLPEVKLGIPSIADAALLPSFLGPALAHELILTGDLYTLDELGPSRLINRLVSPELLDEAVDDLVGRLTAPTREVIAAQKGLFETWRNHGIADSVTASIDVFGDVFADPATRTAINGYRR</sequence>
<dbReference type="RefSeq" id="WP_132431555.1">
    <property type="nucleotide sequence ID" value="NZ_SMFZ01000002.1"/>
</dbReference>
<evidence type="ECO:0000313" key="2">
    <source>
        <dbReference type="Proteomes" id="UP000295560"/>
    </source>
</evidence>
<dbReference type="GO" id="GO:0003824">
    <property type="term" value="F:catalytic activity"/>
    <property type="evidence" value="ECO:0007669"/>
    <property type="project" value="UniProtKB-ARBA"/>
</dbReference>
<dbReference type="PANTHER" id="PTHR11941:SF54">
    <property type="entry name" value="ENOYL-COA HYDRATASE, MITOCHONDRIAL"/>
    <property type="match status" value="1"/>
</dbReference>
<dbReference type="InterPro" id="IPR001753">
    <property type="entry name" value="Enoyl-CoA_hydra/iso"/>
</dbReference>
<dbReference type="InterPro" id="IPR029045">
    <property type="entry name" value="ClpP/crotonase-like_dom_sf"/>
</dbReference>
<dbReference type="OrthoDB" id="370015at2"/>
<dbReference type="GO" id="GO:0006635">
    <property type="term" value="P:fatty acid beta-oxidation"/>
    <property type="evidence" value="ECO:0007669"/>
    <property type="project" value="TreeGrafter"/>
</dbReference>
<dbReference type="Proteomes" id="UP000295560">
    <property type="component" value="Unassembled WGS sequence"/>
</dbReference>
<dbReference type="EMBL" id="SMFZ01000002">
    <property type="protein sequence ID" value="TCK22586.1"/>
    <property type="molecule type" value="Genomic_DNA"/>
</dbReference>
<organism evidence="1 2">
    <name type="scientific">Pseudonocardia endophytica</name>
    <dbReference type="NCBI Taxonomy" id="401976"/>
    <lineage>
        <taxon>Bacteria</taxon>
        <taxon>Bacillati</taxon>
        <taxon>Actinomycetota</taxon>
        <taxon>Actinomycetes</taxon>
        <taxon>Pseudonocardiales</taxon>
        <taxon>Pseudonocardiaceae</taxon>
        <taxon>Pseudonocardia</taxon>
    </lineage>
</organism>
<dbReference type="Pfam" id="PF00378">
    <property type="entry name" value="ECH_1"/>
    <property type="match status" value="1"/>
</dbReference>
<keyword evidence="2" id="KW-1185">Reference proteome</keyword>
<name>A0A4V6NDF8_PSEEN</name>
<dbReference type="Gene3D" id="3.90.226.10">
    <property type="entry name" value="2-enoyl-CoA Hydratase, Chain A, domain 1"/>
    <property type="match status" value="1"/>
</dbReference>
<reference evidence="1 2" key="1">
    <citation type="submission" date="2019-03" db="EMBL/GenBank/DDBJ databases">
        <title>Sequencing the genomes of 1000 actinobacteria strains.</title>
        <authorList>
            <person name="Klenk H.-P."/>
        </authorList>
    </citation>
    <scope>NUCLEOTIDE SEQUENCE [LARGE SCALE GENOMIC DNA]</scope>
    <source>
        <strain evidence="1 2">DSM 44969</strain>
    </source>
</reference>
<gene>
    <name evidence="1" type="ORF">EV378_6593</name>
</gene>
<accession>A0A4V6NDF8</accession>
<proteinExistence type="predicted"/>
<dbReference type="CDD" id="cd06558">
    <property type="entry name" value="crotonase-like"/>
    <property type="match status" value="1"/>
</dbReference>